<dbReference type="SMART" id="SM00213">
    <property type="entry name" value="UBQ"/>
    <property type="match status" value="1"/>
</dbReference>
<dbReference type="SUPFAM" id="SSF54236">
    <property type="entry name" value="Ubiquitin-like"/>
    <property type="match status" value="1"/>
</dbReference>
<comment type="caution">
    <text evidence="3">The sequence shown here is derived from an EMBL/GenBank/DDBJ whole genome shotgun (WGS) entry which is preliminary data.</text>
</comment>
<organism evidence="3 4">
    <name type="scientific">Bizionia argentinensis JUB59</name>
    <dbReference type="NCBI Taxonomy" id="1046627"/>
    <lineage>
        <taxon>Bacteria</taxon>
        <taxon>Pseudomonadati</taxon>
        <taxon>Bacteroidota</taxon>
        <taxon>Flavobacteriia</taxon>
        <taxon>Flavobacteriales</taxon>
        <taxon>Flavobacteriaceae</taxon>
        <taxon>Bizionia</taxon>
    </lineage>
</organism>
<dbReference type="PROSITE" id="PS50053">
    <property type="entry name" value="UBIQUITIN_2"/>
    <property type="match status" value="1"/>
</dbReference>
<dbReference type="Gene3D" id="3.10.20.90">
    <property type="entry name" value="Phosphatidylinositol 3-kinase Catalytic Subunit, Chain A, domain 1"/>
    <property type="match status" value="1"/>
</dbReference>
<dbReference type="Proteomes" id="UP000003730">
    <property type="component" value="Unassembled WGS sequence"/>
</dbReference>
<dbReference type="InterPro" id="IPR029071">
    <property type="entry name" value="Ubiquitin-like_domsf"/>
</dbReference>
<sequence>MQIFIKTLTGKTIAIEAEANDTIDNIKAKIEDKEGIPIEEQKLLFAGEELENDKTLADYNIQEESTLHLKINILGITTHIETVTQLNLYPNPSNEYIIISGLNKSENYVIYNTIGTEIGNGIISKQENINIQNLTNGLYFLKLKNGSTFKFLKK</sequence>
<keyword evidence="4" id="KW-1185">Reference proteome</keyword>
<dbReference type="Pfam" id="PF18962">
    <property type="entry name" value="Por_Secre_tail"/>
    <property type="match status" value="1"/>
</dbReference>
<dbReference type="InterPro" id="IPR019956">
    <property type="entry name" value="Ubiquitin_dom"/>
</dbReference>
<dbReference type="EMBL" id="AFXZ01000024">
    <property type="protein sequence ID" value="EGV43581.1"/>
    <property type="molecule type" value="Genomic_DNA"/>
</dbReference>
<accession>G2EDC2</accession>
<dbReference type="STRING" id="1046627.BZARG_2854"/>
<evidence type="ECO:0000313" key="3">
    <source>
        <dbReference type="EMBL" id="EGV43581.1"/>
    </source>
</evidence>
<dbReference type="AlphaFoldDB" id="G2EDC2"/>
<keyword evidence="1" id="KW-0732">Signal</keyword>
<evidence type="ECO:0000256" key="1">
    <source>
        <dbReference type="ARBA" id="ARBA00022729"/>
    </source>
</evidence>
<dbReference type="PANTHER" id="PTHR10666">
    <property type="entry name" value="UBIQUITIN"/>
    <property type="match status" value="1"/>
</dbReference>
<dbReference type="InterPro" id="IPR000626">
    <property type="entry name" value="Ubiquitin-like_dom"/>
</dbReference>
<gene>
    <name evidence="3" type="ORF">BZARG_2854</name>
</gene>
<dbReference type="eggNOG" id="COG3391">
    <property type="taxonomic scope" value="Bacteria"/>
</dbReference>
<dbReference type="OrthoDB" id="1489153at2"/>
<dbReference type="Pfam" id="PF00240">
    <property type="entry name" value="ubiquitin"/>
    <property type="match status" value="1"/>
</dbReference>
<proteinExistence type="predicted"/>
<dbReference type="InterPro" id="IPR050158">
    <property type="entry name" value="Ubiquitin_ubiquitin-like"/>
</dbReference>
<dbReference type="eggNOG" id="COG5272">
    <property type="taxonomic scope" value="Bacteria"/>
</dbReference>
<dbReference type="InterPro" id="IPR026444">
    <property type="entry name" value="Secre_tail"/>
</dbReference>
<dbReference type="FunFam" id="3.10.20.90:FF:000160">
    <property type="entry name" value="Polyubiquitin-C"/>
    <property type="match status" value="1"/>
</dbReference>
<feature type="domain" description="Ubiquitin-like" evidence="2">
    <location>
        <begin position="1"/>
        <end position="75"/>
    </location>
</feature>
<dbReference type="NCBIfam" id="TIGR04183">
    <property type="entry name" value="Por_Secre_tail"/>
    <property type="match status" value="1"/>
</dbReference>
<dbReference type="PRINTS" id="PR00348">
    <property type="entry name" value="UBIQUITIN"/>
</dbReference>
<evidence type="ECO:0000259" key="2">
    <source>
        <dbReference type="PROSITE" id="PS50053"/>
    </source>
</evidence>
<evidence type="ECO:0000313" key="4">
    <source>
        <dbReference type="Proteomes" id="UP000003730"/>
    </source>
</evidence>
<reference evidence="3 4" key="1">
    <citation type="journal article" date="2008" name="Int. J. Syst. Evol. Microbiol.">
        <title>Bizionia argentinensis sp. nov., isolated from surface marine water in Antarctica.</title>
        <authorList>
            <person name="Bercovich A."/>
            <person name="Vazquez S.C."/>
            <person name="Yankilevich P."/>
            <person name="Coria S.H."/>
            <person name="Foti M."/>
            <person name="Hernandez E."/>
            <person name="Vidal A."/>
            <person name="Ruberto L."/>
            <person name="Melo C."/>
            <person name="Marenssi S."/>
            <person name="Criscuolo M."/>
            <person name="Memoli M."/>
            <person name="Arguelles M."/>
            <person name="Mac Cormack W.P."/>
        </authorList>
    </citation>
    <scope>NUCLEOTIDE SEQUENCE [LARGE SCALE GENOMIC DNA]</scope>
    <source>
        <strain evidence="3 4">JUB59</strain>
    </source>
</reference>
<protein>
    <submittedName>
        <fullName evidence="3">T9SS type A sorting domain-containing protein</fullName>
    </submittedName>
</protein>
<name>G2EDC2_9FLAO</name>